<evidence type="ECO:0000256" key="8">
    <source>
        <dbReference type="ARBA" id="ARBA00023012"/>
    </source>
</evidence>
<gene>
    <name evidence="12" type="ORF">DLK05_08370</name>
</gene>
<dbReference type="SMART" id="SM00091">
    <property type="entry name" value="PAS"/>
    <property type="match status" value="2"/>
</dbReference>
<dbReference type="Pfam" id="PF04392">
    <property type="entry name" value="ABC_sub_bind"/>
    <property type="match status" value="1"/>
</dbReference>
<dbReference type="SMART" id="SM00387">
    <property type="entry name" value="HATPase_c"/>
    <property type="match status" value="1"/>
</dbReference>
<dbReference type="RefSeq" id="WP_127343537.1">
    <property type="nucleotide sequence ID" value="NZ_RJJX01000009.1"/>
</dbReference>
<organism evidence="12 13">
    <name type="scientific">Ancylomarina longa</name>
    <dbReference type="NCBI Taxonomy" id="2487017"/>
    <lineage>
        <taxon>Bacteria</taxon>
        <taxon>Pseudomonadati</taxon>
        <taxon>Bacteroidota</taxon>
        <taxon>Bacteroidia</taxon>
        <taxon>Marinilabiliales</taxon>
        <taxon>Marinifilaceae</taxon>
        <taxon>Ancylomarina</taxon>
    </lineage>
</organism>
<dbReference type="SUPFAM" id="SSF55874">
    <property type="entry name" value="ATPase domain of HSP90 chaperone/DNA topoisomerase II/histidine kinase"/>
    <property type="match status" value="1"/>
</dbReference>
<dbReference type="PANTHER" id="PTHR24421">
    <property type="entry name" value="NITRATE/NITRITE SENSOR PROTEIN NARX-RELATED"/>
    <property type="match status" value="1"/>
</dbReference>
<dbReference type="CDD" id="cd00130">
    <property type="entry name" value="PAS"/>
    <property type="match status" value="1"/>
</dbReference>
<dbReference type="InterPro" id="IPR011712">
    <property type="entry name" value="Sig_transdc_His_kin_sub3_dim/P"/>
</dbReference>
<keyword evidence="7" id="KW-0067">ATP-binding</keyword>
<dbReference type="InterPro" id="IPR035965">
    <property type="entry name" value="PAS-like_dom_sf"/>
</dbReference>
<dbReference type="AlphaFoldDB" id="A0A434AV32"/>
<dbReference type="InterPro" id="IPR036890">
    <property type="entry name" value="HATPase_C_sf"/>
</dbReference>
<dbReference type="Gene3D" id="3.40.50.2300">
    <property type="match status" value="2"/>
</dbReference>
<evidence type="ECO:0000259" key="11">
    <source>
        <dbReference type="PROSITE" id="PS50113"/>
    </source>
</evidence>
<feature type="coiled-coil region" evidence="9">
    <location>
        <begin position="395"/>
        <end position="450"/>
    </location>
</feature>
<comment type="catalytic activity">
    <reaction evidence="1">
        <text>ATP + protein L-histidine = ADP + protein N-phospho-L-histidine.</text>
        <dbReference type="EC" id="2.7.13.3"/>
    </reaction>
</comment>
<evidence type="ECO:0000256" key="1">
    <source>
        <dbReference type="ARBA" id="ARBA00000085"/>
    </source>
</evidence>
<evidence type="ECO:0000256" key="6">
    <source>
        <dbReference type="ARBA" id="ARBA00022777"/>
    </source>
</evidence>
<dbReference type="PANTHER" id="PTHR24421:SF10">
    <property type="entry name" value="NITRATE_NITRITE SENSOR PROTEIN NARQ"/>
    <property type="match status" value="1"/>
</dbReference>
<dbReference type="PROSITE" id="PS50113">
    <property type="entry name" value="PAC"/>
    <property type="match status" value="2"/>
</dbReference>
<dbReference type="OrthoDB" id="9778366at2"/>
<dbReference type="InterPro" id="IPR000700">
    <property type="entry name" value="PAS-assoc_C"/>
</dbReference>
<keyword evidence="9" id="KW-0175">Coiled coil</keyword>
<dbReference type="Pfam" id="PF02518">
    <property type="entry name" value="HATPase_c"/>
    <property type="match status" value="1"/>
</dbReference>
<keyword evidence="13" id="KW-1185">Reference proteome</keyword>
<keyword evidence="6" id="KW-0418">Kinase</keyword>
<dbReference type="Gene3D" id="3.30.565.10">
    <property type="entry name" value="Histidine kinase-like ATPase, C-terminal domain"/>
    <property type="match status" value="1"/>
</dbReference>
<evidence type="ECO:0000256" key="4">
    <source>
        <dbReference type="ARBA" id="ARBA00022679"/>
    </source>
</evidence>
<dbReference type="GO" id="GO:0005524">
    <property type="term" value="F:ATP binding"/>
    <property type="evidence" value="ECO:0007669"/>
    <property type="project" value="UniProtKB-KW"/>
</dbReference>
<feature type="domain" description="PAS" evidence="10">
    <location>
        <begin position="577"/>
        <end position="621"/>
    </location>
</feature>
<dbReference type="GO" id="GO:0006355">
    <property type="term" value="P:regulation of DNA-templated transcription"/>
    <property type="evidence" value="ECO:0007669"/>
    <property type="project" value="InterPro"/>
</dbReference>
<dbReference type="Proteomes" id="UP000282985">
    <property type="component" value="Unassembled WGS sequence"/>
</dbReference>
<dbReference type="GO" id="GO:0016020">
    <property type="term" value="C:membrane"/>
    <property type="evidence" value="ECO:0007669"/>
    <property type="project" value="InterPro"/>
</dbReference>
<dbReference type="InterPro" id="IPR050482">
    <property type="entry name" value="Sensor_HK_TwoCompSys"/>
</dbReference>
<evidence type="ECO:0000259" key="10">
    <source>
        <dbReference type="PROSITE" id="PS50112"/>
    </source>
</evidence>
<keyword evidence="5" id="KW-0547">Nucleotide-binding</keyword>
<dbReference type="InterPro" id="IPR007487">
    <property type="entry name" value="ABC_transpt-TYRBP-like"/>
</dbReference>
<dbReference type="Gene3D" id="3.30.450.20">
    <property type="entry name" value="PAS domain"/>
    <property type="match status" value="2"/>
</dbReference>
<evidence type="ECO:0000256" key="9">
    <source>
        <dbReference type="SAM" id="Coils"/>
    </source>
</evidence>
<evidence type="ECO:0000256" key="3">
    <source>
        <dbReference type="ARBA" id="ARBA00022553"/>
    </source>
</evidence>
<dbReference type="SUPFAM" id="SSF55785">
    <property type="entry name" value="PYP-like sensor domain (PAS domain)"/>
    <property type="match status" value="2"/>
</dbReference>
<keyword evidence="8" id="KW-0902">Two-component regulatory system</keyword>
<feature type="domain" description="PAC" evidence="11">
    <location>
        <begin position="516"/>
        <end position="569"/>
    </location>
</feature>
<dbReference type="InterPro" id="IPR003594">
    <property type="entry name" value="HATPase_dom"/>
</dbReference>
<dbReference type="InterPro" id="IPR001610">
    <property type="entry name" value="PAC"/>
</dbReference>
<dbReference type="PROSITE" id="PS50112">
    <property type="entry name" value="PAS"/>
    <property type="match status" value="1"/>
</dbReference>
<evidence type="ECO:0000313" key="13">
    <source>
        <dbReference type="Proteomes" id="UP000282985"/>
    </source>
</evidence>
<keyword evidence="3" id="KW-0597">Phosphoprotein</keyword>
<dbReference type="Gene3D" id="1.20.5.1930">
    <property type="match status" value="1"/>
</dbReference>
<reference evidence="12 13" key="1">
    <citation type="submission" date="2018-11" db="EMBL/GenBank/DDBJ databases">
        <title>Parancylomarina longa gen. nov., sp. nov., isolated from sediments of southern Okinawa.</title>
        <authorList>
            <person name="Fu T."/>
        </authorList>
    </citation>
    <scope>NUCLEOTIDE SEQUENCE [LARGE SCALE GENOMIC DNA]</scope>
    <source>
        <strain evidence="12 13">T3-2 S1-C</strain>
    </source>
</reference>
<dbReference type="Pfam" id="PF07730">
    <property type="entry name" value="HisKA_3"/>
    <property type="match status" value="1"/>
</dbReference>
<evidence type="ECO:0000313" key="12">
    <source>
        <dbReference type="EMBL" id="RUT78331.1"/>
    </source>
</evidence>
<dbReference type="GO" id="GO:0046983">
    <property type="term" value="F:protein dimerization activity"/>
    <property type="evidence" value="ECO:0007669"/>
    <property type="project" value="InterPro"/>
</dbReference>
<dbReference type="InterPro" id="IPR000014">
    <property type="entry name" value="PAS"/>
</dbReference>
<dbReference type="GO" id="GO:0000155">
    <property type="term" value="F:phosphorelay sensor kinase activity"/>
    <property type="evidence" value="ECO:0007669"/>
    <property type="project" value="InterPro"/>
</dbReference>
<dbReference type="Pfam" id="PF08447">
    <property type="entry name" value="PAS_3"/>
    <property type="match status" value="1"/>
</dbReference>
<evidence type="ECO:0000256" key="7">
    <source>
        <dbReference type="ARBA" id="ARBA00022840"/>
    </source>
</evidence>
<evidence type="ECO:0000256" key="5">
    <source>
        <dbReference type="ARBA" id="ARBA00022741"/>
    </source>
</evidence>
<dbReference type="InterPro" id="IPR013655">
    <property type="entry name" value="PAS_fold_3"/>
</dbReference>
<dbReference type="NCBIfam" id="TIGR00229">
    <property type="entry name" value="sensory_box"/>
    <property type="match status" value="1"/>
</dbReference>
<comment type="caution">
    <text evidence="12">The sequence shown here is derived from an EMBL/GenBank/DDBJ whole genome shotgun (WGS) entry which is preliminary data.</text>
</comment>
<dbReference type="Pfam" id="PF00989">
    <property type="entry name" value="PAS"/>
    <property type="match status" value="1"/>
</dbReference>
<dbReference type="EC" id="2.7.13.3" evidence="2"/>
<name>A0A434AV32_9BACT</name>
<sequence>MRQFGNISWRGSLLFFLLFLCCFQATARKQRVLVLHSYHQGLNWTDNISKGIQSVLEKESNVELTFEYMDTKRHSEPEYLKEFAKLYALKHQRNRFDLIIASDNNALDFVRNYYSEFFKGIPIVFCAIDQFKPDLIEGIDQVSGVTEEIDSRKTIEIALRLHPNAKQLVVINDNQTKSAILNRNNIKALWPKIDTKVKLVFLENLSIPDLIKRVKKLDPNSVIYLINFSRDKEGNFISYQENIEIIRNATNLPIYSSWEFYFGEGIVGGMLTSGFKQGALAAQIALRVLKNEDIATIPIVRTGYNSFKFDYKQMKRFGILPKQLPENSYISNRPPSIVHQYQTSLLVIVCFIVLITILLRYSKIKRDRNEKRLIKINTELDRRVAERTKELIFVNEKLELQTDQIIKQNKELEQHRHNLLELVQERTENLEEANLELKSSRDRLLRMLDANSDGVWEYNFLNEQIYISKIIWDKLGYQSVTISKTKELLRKLIHPEDLITIKQKQKLNRQGKSELFIVEFRMLTRQKEWMWFKAKGKILDYNEKGIPLNIVGTLINITQRKIAEEKINIEEKKLRLSEKRWRSLIEQASDEILIYDIDGCILDANSAACEWLGYTNEELLNLNYCEIDQSHRCSELQSYWKKLNTSNPSYSFESTQKRKDGSSFPVEIRLSLIELQDSNLILSVGNDISKRQETERKILNTVINTEESERKRFAKDLHDSIGPLLSSINLYLSTLSKVNTESDRDNIIRASVDAVNEALVSIKEISNNLSPHILNDFGLEKAIRSFTNKINLSQAINISFIAENLEERINHQVEVVIFRVVAELINNTIKHAKAKIIEINLSKEVNLLSLIYIDDGIGFDTNAINAGTSTGMGLYNVLSRIRSLNGTHKIKSNPQRGGMMVVVEINLN</sequence>
<accession>A0A434AV32</accession>
<feature type="domain" description="PAC" evidence="11">
    <location>
        <begin position="650"/>
        <end position="700"/>
    </location>
</feature>
<dbReference type="SMART" id="SM00086">
    <property type="entry name" value="PAC"/>
    <property type="match status" value="2"/>
</dbReference>
<proteinExistence type="predicted"/>
<dbReference type="CDD" id="cd16917">
    <property type="entry name" value="HATPase_UhpB-NarQ-NarX-like"/>
    <property type="match status" value="1"/>
</dbReference>
<keyword evidence="4" id="KW-0808">Transferase</keyword>
<dbReference type="EMBL" id="RJJX01000009">
    <property type="protein sequence ID" value="RUT78331.1"/>
    <property type="molecule type" value="Genomic_DNA"/>
</dbReference>
<evidence type="ECO:0000256" key="2">
    <source>
        <dbReference type="ARBA" id="ARBA00012438"/>
    </source>
</evidence>
<dbReference type="InterPro" id="IPR013767">
    <property type="entry name" value="PAS_fold"/>
</dbReference>
<protein>
    <recommendedName>
        <fullName evidence="2">histidine kinase</fullName>
        <ecNumber evidence="2">2.7.13.3</ecNumber>
    </recommendedName>
</protein>